<evidence type="ECO:0000313" key="3">
    <source>
        <dbReference type="Proteomes" id="UP000245489"/>
    </source>
</evidence>
<proteinExistence type="predicted"/>
<comment type="caution">
    <text evidence="2">The sequence shown here is derived from an EMBL/GenBank/DDBJ whole genome shotgun (WGS) entry which is preliminary data.</text>
</comment>
<reference evidence="2 3" key="1">
    <citation type="submission" date="2018-05" db="EMBL/GenBank/DDBJ databases">
        <title>Genomic Encyclopedia of Archaeal and Bacterial Type Strains, Phase II (KMG-II): from individual species to whole genera.</title>
        <authorList>
            <person name="Goeker M."/>
        </authorList>
    </citation>
    <scope>NUCLEOTIDE SEQUENCE [LARGE SCALE GENOMIC DNA]</scope>
    <source>
        <strain evidence="2 3">DSM 22214</strain>
    </source>
</reference>
<dbReference type="SUPFAM" id="SSF48557">
    <property type="entry name" value="L-aspartase-like"/>
    <property type="match status" value="1"/>
</dbReference>
<dbReference type="CDD" id="cd00332">
    <property type="entry name" value="PAL-HAL"/>
    <property type="match status" value="1"/>
</dbReference>
<organism evidence="2 3">
    <name type="scientific">Arcicella aurantiaca</name>
    <dbReference type="NCBI Taxonomy" id="591202"/>
    <lineage>
        <taxon>Bacteria</taxon>
        <taxon>Pseudomonadati</taxon>
        <taxon>Bacteroidota</taxon>
        <taxon>Cytophagia</taxon>
        <taxon>Cytophagales</taxon>
        <taxon>Flectobacillaceae</taxon>
        <taxon>Arcicella</taxon>
    </lineage>
</organism>
<dbReference type="Pfam" id="PF00221">
    <property type="entry name" value="Lyase_aromatic"/>
    <property type="match status" value="1"/>
</dbReference>
<protein>
    <submittedName>
        <fullName evidence="2">Histidine ammonia-lyase</fullName>
    </submittedName>
</protein>
<dbReference type="GO" id="GO:0016841">
    <property type="term" value="F:ammonia-lyase activity"/>
    <property type="evidence" value="ECO:0007669"/>
    <property type="project" value="UniProtKB-ARBA"/>
</dbReference>
<dbReference type="FunFam" id="1.10.275.10:FF:000005">
    <property type="entry name" value="Histidine ammonia-lyase"/>
    <property type="match status" value="1"/>
</dbReference>
<dbReference type="Proteomes" id="UP000245489">
    <property type="component" value="Unassembled WGS sequence"/>
</dbReference>
<dbReference type="EMBL" id="QGGO01000016">
    <property type="protein sequence ID" value="PWK23846.1"/>
    <property type="molecule type" value="Genomic_DNA"/>
</dbReference>
<dbReference type="PANTHER" id="PTHR10362">
    <property type="entry name" value="HISTIDINE AMMONIA-LYASE"/>
    <property type="match status" value="1"/>
</dbReference>
<dbReference type="InterPro" id="IPR001106">
    <property type="entry name" value="Aromatic_Lyase"/>
</dbReference>
<dbReference type="Gene3D" id="1.10.275.10">
    <property type="entry name" value="Fumarase/aspartase (N-terminal domain)"/>
    <property type="match status" value="1"/>
</dbReference>
<keyword evidence="3" id="KW-1185">Reference proteome</keyword>
<evidence type="ECO:0000256" key="1">
    <source>
        <dbReference type="ARBA" id="ARBA00023239"/>
    </source>
</evidence>
<accession>A0A316E1J0</accession>
<evidence type="ECO:0000313" key="2">
    <source>
        <dbReference type="EMBL" id="PWK23846.1"/>
    </source>
</evidence>
<dbReference type="InterPro" id="IPR008948">
    <property type="entry name" value="L-Aspartase-like"/>
</dbReference>
<dbReference type="InterPro" id="IPR024083">
    <property type="entry name" value="Fumarase/histidase_N"/>
</dbReference>
<dbReference type="AlphaFoldDB" id="A0A316E1J0"/>
<sequence>MKITIGNDHLTLEDFKKILFEDANIEIGNKAAKRVEKCYNFLEDFTKNKLIYGINTGFGPMAQYRIEEEEQTQLQYNLIRSHTTGMGNPISPVFVKSLMVARLNTLLKGYSGVHPELVELLCEYINNDVLPVIYEHGSVGASGDLVQLSHLALSLIGEGKVTDLKGNIQNTQHVIEELGLEPFRIRLREALALMNGTSAMTGVGIVNAIHAQNLMNWSILASAMIVELVESFDDHYSYELNAVKLHEGQAFVAKKMRSVLKDSTLVRSRREHHYEKKVTVNVLKEKMQEYYSIRCVPQILGPIHDTIEQVINVLIAEVNSVNDNPIVDAEREDVYHGGNFHGDYVSLEMDKLKTAITKLSMLSERQLNYLLNDKLNQILPPFVNLGKLGFNLGMQGAQFVATSTVAENQTLSFPMYVHSIPNNNDNQDIVSMGSNAALLASKVIENTFQILAVEFLTIIQAVDYLGFEDKLSSCSKRVYQQLRELVPVFSNDSIMYPKIGAVKEYLYNTTIDITSKGCKMESTVETNAEFEMEVECCPV</sequence>
<dbReference type="RefSeq" id="WP_211321214.1">
    <property type="nucleotide sequence ID" value="NZ_QGGO01000016.1"/>
</dbReference>
<dbReference type="Gene3D" id="1.20.200.10">
    <property type="entry name" value="Fumarase/aspartase (Central domain)"/>
    <property type="match status" value="1"/>
</dbReference>
<name>A0A316E1J0_9BACT</name>
<keyword evidence="1 2" id="KW-0456">Lyase</keyword>
<gene>
    <name evidence="2" type="ORF">LV89_03053</name>
</gene>